<dbReference type="Gene3D" id="1.10.1040.10">
    <property type="entry name" value="N-(1-d-carboxylethyl)-l-norvaline Dehydrogenase, domain 2"/>
    <property type="match status" value="1"/>
</dbReference>
<keyword evidence="14" id="KW-1185">Reference proteome</keyword>
<comment type="similarity">
    <text evidence="2 10">Belongs to the ketopantoate reductase family.</text>
</comment>
<evidence type="ECO:0000256" key="3">
    <source>
        <dbReference type="ARBA" id="ARBA00013014"/>
    </source>
</evidence>
<keyword evidence="5 10" id="KW-0566">Pantothenate biosynthesis</keyword>
<reference evidence="13 14" key="1">
    <citation type="submission" date="2019-07" db="EMBL/GenBank/DDBJ databases">
        <title>Qingshengfaniella alkalisoli gen. nov., sp. nov., isolated from saline soil.</title>
        <authorList>
            <person name="Xu L."/>
            <person name="Huang X.-X."/>
            <person name="Sun J.-Q."/>
        </authorList>
    </citation>
    <scope>NUCLEOTIDE SEQUENCE [LARGE SCALE GENOMIC DNA]</scope>
    <source>
        <strain evidence="13 14">DSM 27279</strain>
    </source>
</reference>
<dbReference type="GO" id="GO:0005737">
    <property type="term" value="C:cytoplasm"/>
    <property type="evidence" value="ECO:0007669"/>
    <property type="project" value="TreeGrafter"/>
</dbReference>
<keyword evidence="6 10" id="KW-0521">NADP</keyword>
<dbReference type="Pfam" id="PF02558">
    <property type="entry name" value="ApbA"/>
    <property type="match status" value="1"/>
</dbReference>
<evidence type="ECO:0000313" key="14">
    <source>
        <dbReference type="Proteomes" id="UP000318405"/>
    </source>
</evidence>
<gene>
    <name evidence="13" type="ORF">FOZ76_01115</name>
</gene>
<dbReference type="GO" id="GO:0015940">
    <property type="term" value="P:pantothenate biosynthetic process"/>
    <property type="evidence" value="ECO:0007669"/>
    <property type="project" value="UniProtKB-UniPathway"/>
</dbReference>
<dbReference type="EMBL" id="VLTJ01000002">
    <property type="protein sequence ID" value="TSH99000.1"/>
    <property type="molecule type" value="Genomic_DNA"/>
</dbReference>
<dbReference type="PANTHER" id="PTHR43765:SF2">
    <property type="entry name" value="2-DEHYDROPANTOATE 2-REDUCTASE"/>
    <property type="match status" value="1"/>
</dbReference>
<evidence type="ECO:0000256" key="5">
    <source>
        <dbReference type="ARBA" id="ARBA00022655"/>
    </source>
</evidence>
<dbReference type="InterPro" id="IPR013332">
    <property type="entry name" value="KPR_N"/>
</dbReference>
<comment type="catalytic activity">
    <reaction evidence="9 10">
        <text>(R)-pantoate + NADP(+) = 2-dehydropantoate + NADPH + H(+)</text>
        <dbReference type="Rhea" id="RHEA:16233"/>
        <dbReference type="ChEBI" id="CHEBI:11561"/>
        <dbReference type="ChEBI" id="CHEBI:15378"/>
        <dbReference type="ChEBI" id="CHEBI:15980"/>
        <dbReference type="ChEBI" id="CHEBI:57783"/>
        <dbReference type="ChEBI" id="CHEBI:58349"/>
        <dbReference type="EC" id="1.1.1.169"/>
    </reaction>
</comment>
<dbReference type="Pfam" id="PF08546">
    <property type="entry name" value="ApbA_C"/>
    <property type="match status" value="1"/>
</dbReference>
<comment type="caution">
    <text evidence="13">The sequence shown here is derived from an EMBL/GenBank/DDBJ whole genome shotgun (WGS) entry which is preliminary data.</text>
</comment>
<protein>
    <recommendedName>
        <fullName evidence="4 10">2-dehydropantoate 2-reductase</fullName>
        <ecNumber evidence="3 10">1.1.1.169</ecNumber>
    </recommendedName>
    <alternativeName>
        <fullName evidence="8 10">Ketopantoate reductase</fullName>
    </alternativeName>
</protein>
<evidence type="ECO:0000256" key="8">
    <source>
        <dbReference type="ARBA" id="ARBA00032024"/>
    </source>
</evidence>
<dbReference type="UniPathway" id="UPA00028">
    <property type="reaction ID" value="UER00004"/>
</dbReference>
<accession>A0A556B1F2</accession>
<dbReference type="PANTHER" id="PTHR43765">
    <property type="entry name" value="2-DEHYDROPANTOATE 2-REDUCTASE-RELATED"/>
    <property type="match status" value="1"/>
</dbReference>
<dbReference type="GO" id="GO:0050661">
    <property type="term" value="F:NADP binding"/>
    <property type="evidence" value="ECO:0007669"/>
    <property type="project" value="TreeGrafter"/>
</dbReference>
<organism evidence="13 14">
    <name type="scientific">Verticiella sediminum</name>
    <dbReference type="NCBI Taxonomy" id="1247510"/>
    <lineage>
        <taxon>Bacteria</taxon>
        <taxon>Pseudomonadati</taxon>
        <taxon>Pseudomonadota</taxon>
        <taxon>Betaproteobacteria</taxon>
        <taxon>Burkholderiales</taxon>
        <taxon>Alcaligenaceae</taxon>
        <taxon>Verticiella</taxon>
    </lineage>
</organism>
<dbReference type="InterPro" id="IPR013752">
    <property type="entry name" value="KPA_reductase"/>
</dbReference>
<evidence type="ECO:0000256" key="6">
    <source>
        <dbReference type="ARBA" id="ARBA00022857"/>
    </source>
</evidence>
<dbReference type="SUPFAM" id="SSF48179">
    <property type="entry name" value="6-phosphogluconate dehydrogenase C-terminal domain-like"/>
    <property type="match status" value="1"/>
</dbReference>
<dbReference type="Gene3D" id="3.40.50.720">
    <property type="entry name" value="NAD(P)-binding Rossmann-like Domain"/>
    <property type="match status" value="1"/>
</dbReference>
<evidence type="ECO:0000256" key="4">
    <source>
        <dbReference type="ARBA" id="ARBA00019465"/>
    </source>
</evidence>
<dbReference type="OrthoDB" id="8555723at2"/>
<dbReference type="EC" id="1.1.1.169" evidence="3 10"/>
<dbReference type="InterPro" id="IPR013328">
    <property type="entry name" value="6PGD_dom2"/>
</dbReference>
<sequence length="350" mass="36964">MHTPDMRIAIVGAGAIGCRIAAHLAQRGTTTTLFDAWPEHVRALSSLGLAFERDGVVQHWPVRAFAADAPPDETFDLVLLAVRSDATAAMLPLVRRLLAADGCVVSCQNGINEGAIAQAVGAQRTLGCSMVMGARLTGPGQVRVLEGADTLRIGELDGSRSERVIRLAELLSACGTATVTQNLLGYRWMKLVLNATGNPLLLLSGQTAASLHESAEVRRAIIALAGEILATATGAGIEVEPVLGAPTRQWLAPYAGEDTELHARLLAHGEALGPRRLSMTADFEARGRTEVEHINGYVVAEAIAQGRAAPLNAWVLQAVKALEAGTVGQGWETLDPLLALYRSLSSTRRA</sequence>
<evidence type="ECO:0000259" key="11">
    <source>
        <dbReference type="Pfam" id="PF02558"/>
    </source>
</evidence>
<evidence type="ECO:0000256" key="7">
    <source>
        <dbReference type="ARBA" id="ARBA00023002"/>
    </source>
</evidence>
<evidence type="ECO:0000313" key="13">
    <source>
        <dbReference type="EMBL" id="TSH99000.1"/>
    </source>
</evidence>
<dbReference type="RefSeq" id="WP_143946278.1">
    <property type="nucleotide sequence ID" value="NZ_BAABMB010000001.1"/>
</dbReference>
<comment type="function">
    <text evidence="10">Catalyzes the NADPH-dependent reduction of ketopantoate into pantoic acid.</text>
</comment>
<name>A0A556B1F2_9BURK</name>
<dbReference type="InterPro" id="IPR003710">
    <property type="entry name" value="ApbA"/>
</dbReference>
<feature type="domain" description="Ketopantoate reductase C-terminal" evidence="12">
    <location>
        <begin position="182"/>
        <end position="323"/>
    </location>
</feature>
<dbReference type="SUPFAM" id="SSF51735">
    <property type="entry name" value="NAD(P)-binding Rossmann-fold domains"/>
    <property type="match status" value="1"/>
</dbReference>
<dbReference type="PROSITE" id="PS51257">
    <property type="entry name" value="PROKAR_LIPOPROTEIN"/>
    <property type="match status" value="1"/>
</dbReference>
<dbReference type="InterPro" id="IPR008927">
    <property type="entry name" value="6-PGluconate_DH-like_C_sf"/>
</dbReference>
<dbReference type="InterPro" id="IPR050838">
    <property type="entry name" value="Ketopantoate_reductase"/>
</dbReference>
<dbReference type="Proteomes" id="UP000318405">
    <property type="component" value="Unassembled WGS sequence"/>
</dbReference>
<dbReference type="NCBIfam" id="TIGR00745">
    <property type="entry name" value="apbA_panE"/>
    <property type="match status" value="1"/>
</dbReference>
<proteinExistence type="inferred from homology"/>
<evidence type="ECO:0000256" key="9">
    <source>
        <dbReference type="ARBA" id="ARBA00048793"/>
    </source>
</evidence>
<keyword evidence="7 10" id="KW-0560">Oxidoreductase</keyword>
<dbReference type="AlphaFoldDB" id="A0A556B1F2"/>
<evidence type="ECO:0000256" key="10">
    <source>
        <dbReference type="RuleBase" id="RU362068"/>
    </source>
</evidence>
<evidence type="ECO:0000259" key="12">
    <source>
        <dbReference type="Pfam" id="PF08546"/>
    </source>
</evidence>
<comment type="pathway">
    <text evidence="1 10">Cofactor biosynthesis; (R)-pantothenate biosynthesis; (R)-pantoate from 3-methyl-2-oxobutanoate: step 2/2.</text>
</comment>
<dbReference type="GO" id="GO:0008677">
    <property type="term" value="F:2-dehydropantoate 2-reductase activity"/>
    <property type="evidence" value="ECO:0007669"/>
    <property type="project" value="UniProtKB-EC"/>
</dbReference>
<evidence type="ECO:0000256" key="2">
    <source>
        <dbReference type="ARBA" id="ARBA00007870"/>
    </source>
</evidence>
<dbReference type="InterPro" id="IPR036291">
    <property type="entry name" value="NAD(P)-bd_dom_sf"/>
</dbReference>
<feature type="domain" description="Ketopantoate reductase N-terminal" evidence="11">
    <location>
        <begin position="8"/>
        <end position="157"/>
    </location>
</feature>
<evidence type="ECO:0000256" key="1">
    <source>
        <dbReference type="ARBA" id="ARBA00004994"/>
    </source>
</evidence>